<name>A0A2A4K500_HELVI</name>
<dbReference type="EMBL" id="NWSH01000176">
    <property type="protein sequence ID" value="PCG78742.1"/>
    <property type="molecule type" value="Genomic_DNA"/>
</dbReference>
<dbReference type="SMART" id="SM00595">
    <property type="entry name" value="MADF"/>
    <property type="match status" value="1"/>
</dbReference>
<gene>
    <name evidence="3" type="ORF">B5V51_3218</name>
</gene>
<evidence type="ECO:0000259" key="2">
    <source>
        <dbReference type="PROSITE" id="PS51029"/>
    </source>
</evidence>
<feature type="region of interest" description="Disordered" evidence="1">
    <location>
        <begin position="109"/>
        <end position="145"/>
    </location>
</feature>
<dbReference type="PANTHER" id="PTHR21505">
    <property type="entry name" value="MADF DOMAIN-CONTAINING PROTEIN-RELATED"/>
    <property type="match status" value="1"/>
</dbReference>
<organism evidence="3">
    <name type="scientific">Heliothis virescens</name>
    <name type="common">Tobacco budworm moth</name>
    <dbReference type="NCBI Taxonomy" id="7102"/>
    <lineage>
        <taxon>Eukaryota</taxon>
        <taxon>Metazoa</taxon>
        <taxon>Ecdysozoa</taxon>
        <taxon>Arthropoda</taxon>
        <taxon>Hexapoda</taxon>
        <taxon>Insecta</taxon>
        <taxon>Pterygota</taxon>
        <taxon>Neoptera</taxon>
        <taxon>Endopterygota</taxon>
        <taxon>Lepidoptera</taxon>
        <taxon>Glossata</taxon>
        <taxon>Ditrysia</taxon>
        <taxon>Noctuoidea</taxon>
        <taxon>Noctuidae</taxon>
        <taxon>Heliothinae</taxon>
        <taxon>Heliothis</taxon>
    </lineage>
</organism>
<dbReference type="PANTHER" id="PTHR21505:SF8">
    <property type="entry name" value="DPT-YFP REPRESSOR BY OVEREXPRESSION, ISOFORM D-RELATED"/>
    <property type="match status" value="1"/>
</dbReference>
<feature type="domain" description="MADF" evidence="2">
    <location>
        <begin position="15"/>
        <end position="104"/>
    </location>
</feature>
<dbReference type="Pfam" id="PF10545">
    <property type="entry name" value="MADF_DNA_bdg"/>
    <property type="match status" value="1"/>
</dbReference>
<sequence>MSSKKIIDEQVFLTKVLRKYRKSACLWDLMHKDYHNKSVKEAAWDKIVKLYQKTYPNVNKSDVKSKLCHMRTNYTRQRKKVENNTGKITLWYYRHLCFLSGDVIIEDDEDSDSDEEEQAKPSVSKKRKASTTEQESSGGPHPVMEDASAEAFGRSVGAQLQHLSKMQRCIAEKLISDVIYHGKLQQLTTGAQIKVEGSATTDDIVIPPAEPSWYEMDGTTEPTSSCVTMADNPQNVDETENAVTGIKFEMDENNFYVSEHVGQHSD</sequence>
<proteinExistence type="predicted"/>
<accession>A0A2A4K500</accession>
<dbReference type="AlphaFoldDB" id="A0A2A4K500"/>
<dbReference type="InterPro" id="IPR006578">
    <property type="entry name" value="MADF-dom"/>
</dbReference>
<evidence type="ECO:0000256" key="1">
    <source>
        <dbReference type="SAM" id="MobiDB-lite"/>
    </source>
</evidence>
<dbReference type="PROSITE" id="PS51029">
    <property type="entry name" value="MADF"/>
    <property type="match status" value="1"/>
</dbReference>
<comment type="caution">
    <text evidence="3">The sequence shown here is derived from an EMBL/GenBank/DDBJ whole genome shotgun (WGS) entry which is preliminary data.</text>
</comment>
<reference evidence="3" key="1">
    <citation type="submission" date="2017-09" db="EMBL/GenBank/DDBJ databases">
        <title>Contemporary evolution of a Lepidopteran species, Heliothis virescens, in response to modern agricultural practices.</title>
        <authorList>
            <person name="Fritz M.L."/>
            <person name="Deyonke A.M."/>
            <person name="Papanicolaou A."/>
            <person name="Micinski S."/>
            <person name="Westbrook J."/>
            <person name="Gould F."/>
        </authorList>
    </citation>
    <scope>NUCLEOTIDE SEQUENCE [LARGE SCALE GENOMIC DNA]</scope>
    <source>
        <strain evidence="3">HvINT-</strain>
        <tissue evidence="3">Whole body</tissue>
    </source>
</reference>
<protein>
    <recommendedName>
        <fullName evidence="2">MADF domain-containing protein</fullName>
    </recommendedName>
</protein>
<evidence type="ECO:0000313" key="3">
    <source>
        <dbReference type="EMBL" id="PCG78742.1"/>
    </source>
</evidence>